<evidence type="ECO:0000256" key="1">
    <source>
        <dbReference type="ARBA" id="ARBA00004606"/>
    </source>
</evidence>
<evidence type="ECO:0000313" key="8">
    <source>
        <dbReference type="EMBL" id="KAF7682632.1"/>
    </source>
</evidence>
<sequence>MSLSAPIYIIILILFLSLGIITYCYSISLSKSSIPLSNKSGLYVILPDDHLIFNSRDRLTYNPIKLMYQKTIQKYTDNYQNNLSNFTENLFNSDMLERCDDNTSVEYDQFCGFNPDSDLLNDYKLNGYYLNTMTPIILLSFRNLPNFIPQVYENISDLPMSNDHDVVALREHMQDIYDKNNNKLPQCVWVSCTQIYPDRPSNNILEGFPKYYFPSKEHITAYLPPLLPLRIKLSRGLNYIKCKMWAKNINHSTDTFAFVTFSINYKTDYEIIS</sequence>
<evidence type="ECO:0000256" key="3">
    <source>
        <dbReference type="ARBA" id="ARBA00022692"/>
    </source>
</evidence>
<evidence type="ECO:0000256" key="2">
    <source>
        <dbReference type="ARBA" id="ARBA00005876"/>
    </source>
</evidence>
<dbReference type="Proteomes" id="UP001516464">
    <property type="component" value="Unassembled WGS sequence"/>
</dbReference>
<evidence type="ECO:0000313" key="9">
    <source>
        <dbReference type="Proteomes" id="UP001516464"/>
    </source>
</evidence>
<keyword evidence="9" id="KW-1185">Reference proteome</keyword>
<reference evidence="8 9" key="1">
    <citation type="submission" date="2019-01" db="EMBL/GenBank/DDBJ databases">
        <title>Genomes sequencing and comparative genomics of infectious freshwater microsporidia, Cucumispora dikerogammari and Thelohania contejeani.</title>
        <authorList>
            <person name="Cormier A."/>
            <person name="Giraud I."/>
            <person name="Wattier R."/>
            <person name="Teixeira M."/>
            <person name="Grandjean F."/>
            <person name="Rigaud T."/>
            <person name="Cordaux R."/>
        </authorList>
    </citation>
    <scope>NUCLEOTIDE SEQUENCE [LARGE SCALE GENOMIC DNA]</scope>
    <source>
        <strain evidence="8">T1</strain>
        <tissue evidence="8">Spores</tissue>
    </source>
</reference>
<dbReference type="InterPro" id="IPR000402">
    <property type="entry name" value="Na/K_ATPase_sub_beta"/>
</dbReference>
<dbReference type="PANTHER" id="PTHR11523:SF28">
    <property type="entry name" value="NA_K-ATPASE BETA SUBUNIT ISOFORM 4-RELATED"/>
    <property type="match status" value="1"/>
</dbReference>
<proteinExistence type="inferred from homology"/>
<evidence type="ECO:0000256" key="4">
    <source>
        <dbReference type="ARBA" id="ARBA00022968"/>
    </source>
</evidence>
<keyword evidence="6 7" id="KW-0472">Membrane</keyword>
<evidence type="ECO:0000256" key="6">
    <source>
        <dbReference type="ARBA" id="ARBA00023136"/>
    </source>
</evidence>
<feature type="transmembrane region" description="Helical" evidence="7">
    <location>
        <begin position="6"/>
        <end position="25"/>
    </location>
</feature>
<accession>A0ABQ7HWT9</accession>
<keyword evidence="5 7" id="KW-1133">Transmembrane helix</keyword>
<organism evidence="8 9">
    <name type="scientific">Astathelohania contejeani</name>
    <dbReference type="NCBI Taxonomy" id="164912"/>
    <lineage>
        <taxon>Eukaryota</taxon>
        <taxon>Fungi</taxon>
        <taxon>Fungi incertae sedis</taxon>
        <taxon>Microsporidia</taxon>
        <taxon>Astathelohaniidae</taxon>
        <taxon>Astathelohania</taxon>
    </lineage>
</organism>
<keyword evidence="3 7" id="KW-0812">Transmembrane</keyword>
<gene>
    <name evidence="8" type="primary">nrv2</name>
    <name evidence="8" type="ORF">TCON_2154</name>
</gene>
<comment type="caution">
    <text evidence="8">The sequence shown here is derived from an EMBL/GenBank/DDBJ whole genome shotgun (WGS) entry which is preliminary data.</text>
</comment>
<comment type="similarity">
    <text evidence="2">Belongs to the X(+)/potassium ATPases subunit beta family.</text>
</comment>
<dbReference type="Gene3D" id="2.60.40.1660">
    <property type="entry name" value="Na, k-atpase alpha subunit"/>
    <property type="match status" value="1"/>
</dbReference>
<comment type="subcellular location">
    <subcellularLocation>
        <location evidence="1">Membrane</location>
        <topology evidence="1">Single-pass type II membrane protein</topology>
    </subcellularLocation>
</comment>
<dbReference type="Pfam" id="PF00287">
    <property type="entry name" value="Na_K-ATPase"/>
    <property type="match status" value="1"/>
</dbReference>
<evidence type="ECO:0000256" key="7">
    <source>
        <dbReference type="SAM" id="Phobius"/>
    </source>
</evidence>
<dbReference type="InterPro" id="IPR038702">
    <property type="entry name" value="Na/K_ATPase_sub_beta_sf"/>
</dbReference>
<dbReference type="EMBL" id="SBIQ01000210">
    <property type="protein sequence ID" value="KAF7682632.1"/>
    <property type="molecule type" value="Genomic_DNA"/>
</dbReference>
<protein>
    <submittedName>
        <fullName evidence="8">Sodium/potassium-transporting ATPase subunit beta-2</fullName>
    </submittedName>
</protein>
<name>A0ABQ7HWT9_9MICR</name>
<keyword evidence="4" id="KW-0735">Signal-anchor</keyword>
<dbReference type="PANTHER" id="PTHR11523">
    <property type="entry name" value="SODIUM/POTASSIUM-DEPENDENT ATPASE BETA SUBUNIT"/>
    <property type="match status" value="1"/>
</dbReference>
<evidence type="ECO:0000256" key="5">
    <source>
        <dbReference type="ARBA" id="ARBA00022989"/>
    </source>
</evidence>